<dbReference type="STRING" id="742817.HMPREF9449_02996"/>
<dbReference type="Proteomes" id="UP000004892">
    <property type="component" value="Unassembled WGS sequence"/>
</dbReference>
<evidence type="ECO:0000313" key="2">
    <source>
        <dbReference type="EMBL" id="EHP45151.1"/>
    </source>
</evidence>
<keyword evidence="3" id="KW-1185">Reference proteome</keyword>
<name>H1DL60_9BACT</name>
<comment type="similarity">
    <text evidence="1">Belongs to the Rv0495c family.</text>
</comment>
<dbReference type="GeneID" id="98070514"/>
<accession>H1DL60</accession>
<sequence length="194" mass="22368">MVQIGDILVSFDIFEKKFCCDLSQCKGICCIEGDYGAPLHKKEIRNIKENYEKIKTYMKPEGIAAIEQQGFAVKDCDGEWTTPLINGRECAFAIEADGCCWCAMEKAWTEGKSTFRKPVSCHLYPIRIARYVGFEALNYHKWSVCREARIKGEKEGIPVYRFLKEALISQYGEEWYKDLEYAAQEYEAGRLITH</sequence>
<protein>
    <recommendedName>
        <fullName evidence="4">DUF3109 family protein</fullName>
    </recommendedName>
</protein>
<dbReference type="HOGENOM" id="CLU_097451_0_0_10"/>
<dbReference type="eggNOG" id="COG0727">
    <property type="taxonomic scope" value="Bacteria"/>
</dbReference>
<comment type="caution">
    <text evidence="2">The sequence shown here is derived from an EMBL/GenBank/DDBJ whole genome shotgun (WGS) entry which is preliminary data.</text>
</comment>
<dbReference type="AlphaFoldDB" id="H1DL60"/>
<dbReference type="InterPro" id="IPR021458">
    <property type="entry name" value="Rv0495c"/>
</dbReference>
<dbReference type="Pfam" id="PF11307">
    <property type="entry name" value="DUF3109"/>
    <property type="match status" value="1"/>
</dbReference>
<evidence type="ECO:0000313" key="3">
    <source>
        <dbReference type="Proteomes" id="UP000004892"/>
    </source>
</evidence>
<dbReference type="EMBL" id="ADMC01000034">
    <property type="protein sequence ID" value="EHP45151.1"/>
    <property type="molecule type" value="Genomic_DNA"/>
</dbReference>
<organism evidence="2 3">
    <name type="scientific">Odoribacter laneus YIT 12061</name>
    <dbReference type="NCBI Taxonomy" id="742817"/>
    <lineage>
        <taxon>Bacteria</taxon>
        <taxon>Pseudomonadati</taxon>
        <taxon>Bacteroidota</taxon>
        <taxon>Bacteroidia</taxon>
        <taxon>Bacteroidales</taxon>
        <taxon>Odoribacteraceae</taxon>
        <taxon>Odoribacter</taxon>
    </lineage>
</organism>
<gene>
    <name evidence="2" type="ORF">HMPREF9449_02996</name>
</gene>
<dbReference type="PATRIC" id="fig|742817.3.peg.3205"/>
<proteinExistence type="inferred from homology"/>
<evidence type="ECO:0008006" key="4">
    <source>
        <dbReference type="Google" id="ProtNLM"/>
    </source>
</evidence>
<reference evidence="2 3" key="1">
    <citation type="submission" date="2012-01" db="EMBL/GenBank/DDBJ databases">
        <title>The Genome Sequence of Odoribacter laneus YIT 12061.</title>
        <authorList>
            <consortium name="The Broad Institute Genome Sequencing Platform"/>
            <person name="Earl A."/>
            <person name="Ward D."/>
            <person name="Feldgarden M."/>
            <person name="Gevers D."/>
            <person name="Morotomi M."/>
            <person name="Young S.K."/>
            <person name="Zeng Q."/>
            <person name="Gargeya S."/>
            <person name="Fitzgerald M."/>
            <person name="Haas B."/>
            <person name="Abouelleil A."/>
            <person name="Alvarado L."/>
            <person name="Arachchi H.M."/>
            <person name="Berlin A."/>
            <person name="Chapman S.B."/>
            <person name="Gearin G."/>
            <person name="Goldberg J."/>
            <person name="Griggs A."/>
            <person name="Gujja S."/>
            <person name="Hansen M."/>
            <person name="Heiman D."/>
            <person name="Howarth C."/>
            <person name="Larimer J."/>
            <person name="Lui A."/>
            <person name="MacDonald P.J.P."/>
            <person name="McCowen C."/>
            <person name="Montmayeur A."/>
            <person name="Murphy C."/>
            <person name="Neiman D."/>
            <person name="Pearson M."/>
            <person name="Priest M."/>
            <person name="Roberts A."/>
            <person name="Saif S."/>
            <person name="Shea T."/>
            <person name="Sisk P."/>
            <person name="Stolte C."/>
            <person name="Sykes S."/>
            <person name="Wortman J."/>
            <person name="Nusbaum C."/>
            <person name="Birren B."/>
        </authorList>
    </citation>
    <scope>NUCLEOTIDE SEQUENCE [LARGE SCALE GENOMIC DNA]</scope>
    <source>
        <strain evidence="2 3">YIT 12061</strain>
    </source>
</reference>
<evidence type="ECO:0000256" key="1">
    <source>
        <dbReference type="ARBA" id="ARBA00093770"/>
    </source>
</evidence>
<dbReference type="RefSeq" id="WP_009138139.1">
    <property type="nucleotide sequence ID" value="NZ_JH594598.1"/>
</dbReference>